<feature type="transmembrane region" description="Helical" evidence="1">
    <location>
        <begin position="91"/>
        <end position="115"/>
    </location>
</feature>
<gene>
    <name evidence="2" type="ORF">SAMN05216481_10730</name>
</gene>
<dbReference type="AlphaFoldDB" id="A0A1H9FIJ8"/>
<organism evidence="2 3">
    <name type="scientific">Streptomyces radiopugnans</name>
    <dbReference type="NCBI Taxonomy" id="403935"/>
    <lineage>
        <taxon>Bacteria</taxon>
        <taxon>Bacillati</taxon>
        <taxon>Actinomycetota</taxon>
        <taxon>Actinomycetes</taxon>
        <taxon>Kitasatosporales</taxon>
        <taxon>Streptomycetaceae</taxon>
        <taxon>Streptomyces</taxon>
    </lineage>
</organism>
<dbReference type="Proteomes" id="UP000199055">
    <property type="component" value="Unassembled WGS sequence"/>
</dbReference>
<evidence type="ECO:0000256" key="1">
    <source>
        <dbReference type="SAM" id="Phobius"/>
    </source>
</evidence>
<evidence type="ECO:0000313" key="2">
    <source>
        <dbReference type="EMBL" id="SEQ37717.1"/>
    </source>
</evidence>
<name>A0A1H9FIJ8_9ACTN</name>
<dbReference type="EMBL" id="FOET01000007">
    <property type="protein sequence ID" value="SEQ37717.1"/>
    <property type="molecule type" value="Genomic_DNA"/>
</dbReference>
<keyword evidence="1" id="KW-1133">Transmembrane helix</keyword>
<keyword evidence="1" id="KW-0812">Transmembrane</keyword>
<keyword evidence="3" id="KW-1185">Reference proteome</keyword>
<dbReference type="STRING" id="403935.SAMN05216481_10730"/>
<evidence type="ECO:0000313" key="3">
    <source>
        <dbReference type="Proteomes" id="UP000199055"/>
    </source>
</evidence>
<feature type="transmembrane region" description="Helical" evidence="1">
    <location>
        <begin position="58"/>
        <end position="79"/>
    </location>
</feature>
<feature type="transmembrane region" description="Helical" evidence="1">
    <location>
        <begin position="121"/>
        <end position="144"/>
    </location>
</feature>
<keyword evidence="1" id="KW-0472">Membrane</keyword>
<reference evidence="3" key="1">
    <citation type="submission" date="2016-10" db="EMBL/GenBank/DDBJ databases">
        <authorList>
            <person name="Varghese N."/>
            <person name="Submissions S."/>
        </authorList>
    </citation>
    <scope>NUCLEOTIDE SEQUENCE [LARGE SCALE GENOMIC DNA]</scope>
    <source>
        <strain evidence="3">CGMCC 4.3519</strain>
    </source>
</reference>
<dbReference type="RefSeq" id="WP_093659640.1">
    <property type="nucleotide sequence ID" value="NZ_FOET01000007.1"/>
</dbReference>
<protein>
    <submittedName>
        <fullName evidence="2">Uncharacterized protein</fullName>
    </submittedName>
</protein>
<accession>A0A1H9FIJ8</accession>
<sequence length="164" mass="16529">MLSSVPRALRTAGTALAAWTPLRWGAAAGGAALTALLVGLPTAVIPNPLFSRMTPTPWWNHPALAATAVLASIVIATYVRTPAAPRTSRSASIGGVLSFLAAGCPVCNKFVLVALGTSGALGVWAPLQPFLALASVALLAVAAVKRLDGEIACRTPVQDAAPAA</sequence>
<proteinExistence type="predicted"/>